<keyword evidence="3" id="KW-1185">Reference proteome</keyword>
<dbReference type="InterPro" id="IPR010520">
    <property type="entry name" value="FrsA-like"/>
</dbReference>
<dbReference type="PANTHER" id="PTHR22946:SF12">
    <property type="entry name" value="CONIDIAL PIGMENT BIOSYNTHESIS PROTEIN AYG1 (AFU_ORTHOLOGUE AFUA_2G17550)"/>
    <property type="match status" value="1"/>
</dbReference>
<dbReference type="InterPro" id="IPR029058">
    <property type="entry name" value="AB_hydrolase_fold"/>
</dbReference>
<dbReference type="PANTHER" id="PTHR22946">
    <property type="entry name" value="DIENELACTONE HYDROLASE DOMAIN-CONTAINING PROTEIN-RELATED"/>
    <property type="match status" value="1"/>
</dbReference>
<dbReference type="Gene3D" id="1.20.1440.110">
    <property type="entry name" value="acylaminoacyl peptidase"/>
    <property type="match status" value="1"/>
</dbReference>
<dbReference type="AlphaFoldDB" id="A0A8H4KJW1"/>
<dbReference type="Pfam" id="PF06500">
    <property type="entry name" value="FrsA-like"/>
    <property type="match status" value="1"/>
</dbReference>
<protein>
    <submittedName>
        <fullName evidence="2">2,6-dihydropseudooxynicotine hydrolase</fullName>
    </submittedName>
</protein>
<dbReference type="OrthoDB" id="249703at2759"/>
<dbReference type="EMBL" id="JAADJG010000233">
    <property type="protein sequence ID" value="KAF4451009.1"/>
    <property type="molecule type" value="Genomic_DNA"/>
</dbReference>
<accession>A0A8H4KJW1</accession>
<gene>
    <name evidence="2" type="ORF">F53441_5956</name>
</gene>
<name>A0A8H4KJW1_9HYPO</name>
<dbReference type="InterPro" id="IPR050261">
    <property type="entry name" value="FrsA_esterase"/>
</dbReference>
<dbReference type="GO" id="GO:0016787">
    <property type="term" value="F:hydrolase activity"/>
    <property type="evidence" value="ECO:0007669"/>
    <property type="project" value="UniProtKB-KW"/>
</dbReference>
<evidence type="ECO:0000313" key="2">
    <source>
        <dbReference type="EMBL" id="KAF4451009.1"/>
    </source>
</evidence>
<sequence length="430" mass="48089">MAGQVSESTLDSKGMYQLSNDSSFHFELLRDISLAPYEGADIGEVLVAANKVVPGNFESFHNAFIKLATRVHSQAKVIDSVKYPISSRNAFFRAATYYRSADFFFHGNRSDPRINDIWVKHLDAFNAAIALLPIPGQRIELPSTDNKFKIPAIFYGSDKKEARPTIILGNGYDGSQEEMFHVMGKAILERGMNFITYEGPGQPTVRRKQNLGFIHEWEKVVTPVVDYLLTRPEVDPNSIGLLEYSFGGMLSPRAAAFEHRLAAVFAIDGVYDFGQALLENLTPQMRKLFESHKAKEVDSMTNNLLQNPSTPTSIRWAIQQGLWAFNEKSAYTWLLKSQQYNLTGLTDHIRAPVFVGSAENDMFFPGQARLLADSLGSKATFRSFGNAEGAGEYFQAGASVLLSQTALDWFAEIVHSHGEYLQHLEPEREL</sequence>
<evidence type="ECO:0000256" key="1">
    <source>
        <dbReference type="ARBA" id="ARBA00022801"/>
    </source>
</evidence>
<dbReference type="Gene3D" id="3.40.50.1820">
    <property type="entry name" value="alpha/beta hydrolase"/>
    <property type="match status" value="1"/>
</dbReference>
<comment type="caution">
    <text evidence="2">The sequence shown here is derived from an EMBL/GenBank/DDBJ whole genome shotgun (WGS) entry which is preliminary data.</text>
</comment>
<dbReference type="SUPFAM" id="SSF53474">
    <property type="entry name" value="alpha/beta-Hydrolases"/>
    <property type="match status" value="1"/>
</dbReference>
<reference evidence="2" key="1">
    <citation type="submission" date="2020-01" db="EMBL/GenBank/DDBJ databases">
        <title>Identification and distribution of gene clusters putatively required for synthesis of sphingolipid metabolism inhibitors in phylogenetically diverse species of the filamentous fungus Fusarium.</title>
        <authorList>
            <person name="Kim H.-S."/>
            <person name="Busman M."/>
            <person name="Brown D.W."/>
            <person name="Divon H."/>
            <person name="Uhlig S."/>
            <person name="Proctor R.H."/>
        </authorList>
    </citation>
    <scope>NUCLEOTIDE SEQUENCE</scope>
    <source>
        <strain evidence="2">NRRL 53441</strain>
    </source>
</reference>
<organism evidence="2 3">
    <name type="scientific">Fusarium austroafricanum</name>
    <dbReference type="NCBI Taxonomy" id="2364996"/>
    <lineage>
        <taxon>Eukaryota</taxon>
        <taxon>Fungi</taxon>
        <taxon>Dikarya</taxon>
        <taxon>Ascomycota</taxon>
        <taxon>Pezizomycotina</taxon>
        <taxon>Sordariomycetes</taxon>
        <taxon>Hypocreomycetidae</taxon>
        <taxon>Hypocreales</taxon>
        <taxon>Nectriaceae</taxon>
        <taxon>Fusarium</taxon>
        <taxon>Fusarium concolor species complex</taxon>
    </lineage>
</organism>
<proteinExistence type="predicted"/>
<dbReference type="Proteomes" id="UP000605986">
    <property type="component" value="Unassembled WGS sequence"/>
</dbReference>
<evidence type="ECO:0000313" key="3">
    <source>
        <dbReference type="Proteomes" id="UP000605986"/>
    </source>
</evidence>
<keyword evidence="1 2" id="KW-0378">Hydrolase</keyword>